<protein>
    <submittedName>
        <fullName evidence="2">Putative glucose sorbosone dehydrogenase</fullName>
    </submittedName>
</protein>
<organism evidence="2 3">
    <name type="scientific">Candidatus Jettenia caeni</name>
    <dbReference type="NCBI Taxonomy" id="247490"/>
    <lineage>
        <taxon>Bacteria</taxon>
        <taxon>Pseudomonadati</taxon>
        <taxon>Planctomycetota</taxon>
        <taxon>Candidatus Brocadiia</taxon>
        <taxon>Candidatus Brocadiales</taxon>
        <taxon>Candidatus Brocadiaceae</taxon>
        <taxon>Candidatus Jettenia</taxon>
    </lineage>
</organism>
<comment type="caution">
    <text evidence="2">The sequence shown here is derived from an EMBL/GenBank/DDBJ whole genome shotgun (WGS) entry which is preliminary data.</text>
</comment>
<dbReference type="Proteomes" id="UP000002985">
    <property type="component" value="Unassembled WGS sequence"/>
</dbReference>
<dbReference type="SUPFAM" id="SSF50952">
    <property type="entry name" value="Soluble quinoprotein glucose dehydrogenase"/>
    <property type="match status" value="1"/>
</dbReference>
<gene>
    <name evidence="2" type="ORF">KSU1_C0602</name>
</gene>
<dbReference type="InterPro" id="IPR011042">
    <property type="entry name" value="6-blade_b-propeller_TolB-like"/>
</dbReference>
<dbReference type="InterPro" id="IPR012938">
    <property type="entry name" value="Glc/Sorbosone_DH"/>
</dbReference>
<dbReference type="EMBL" id="BAFH01000003">
    <property type="protein sequence ID" value="GAB62198.1"/>
    <property type="molecule type" value="Genomic_DNA"/>
</dbReference>
<name>I3IKF3_9BACT</name>
<sequence length="383" mass="42938">MKEYLFIPIVTLFIFLFSSDLSAQVHVEAAFPYLSFINPTDIQNSGDGTNRLFVLEQQGIISVFQNSSRTREKQIFLDIRDRVNDRGAEEGLLGLAFHPDFKNNGFFYVNYTASNPRRTVIARYSVHQTTPNAVLKDSELIIMQFSQPFSNHNGGQITFGPDGFLYIATGDGGSGGDPFGNGQSLKTLLGKILRIDVDNPSEGRNYGIPADNPFVGNNSGFQEEIYAYGLRNPWRFSFDPETQWLWAADVGQYHFEEVDIIGKGKNYGWNIMEGLHCFKPPSGCDTTGLELPVWEYNHDVGASITGGYVYRGSLVPELIGAYIYSDFMSGRIWSLRYDGSSLPINTELLTTSLNISSFGIDEKNELYMLSFDGKIYCFKSTIE</sequence>
<dbReference type="Gene3D" id="2.120.10.30">
    <property type="entry name" value="TolB, C-terminal domain"/>
    <property type="match status" value="1"/>
</dbReference>
<dbReference type="AlphaFoldDB" id="I3IKF3"/>
<keyword evidence="3" id="KW-1185">Reference proteome</keyword>
<dbReference type="STRING" id="247490.KSU1_C0602"/>
<evidence type="ECO:0000259" key="1">
    <source>
        <dbReference type="Pfam" id="PF07995"/>
    </source>
</evidence>
<dbReference type="Pfam" id="PF07995">
    <property type="entry name" value="GSDH"/>
    <property type="match status" value="1"/>
</dbReference>
<dbReference type="eggNOG" id="COG2133">
    <property type="taxonomic scope" value="Bacteria"/>
</dbReference>
<evidence type="ECO:0000313" key="3">
    <source>
        <dbReference type="Proteomes" id="UP000002985"/>
    </source>
</evidence>
<feature type="domain" description="Glucose/Sorbosone dehydrogenase" evidence="1">
    <location>
        <begin position="38"/>
        <end position="351"/>
    </location>
</feature>
<evidence type="ECO:0000313" key="2">
    <source>
        <dbReference type="EMBL" id="GAB62198.1"/>
    </source>
</evidence>
<dbReference type="PANTHER" id="PTHR19328">
    <property type="entry name" value="HEDGEHOG-INTERACTING PROTEIN"/>
    <property type="match status" value="1"/>
</dbReference>
<dbReference type="OrthoDB" id="9770043at2"/>
<proteinExistence type="predicted"/>
<dbReference type="PANTHER" id="PTHR19328:SF75">
    <property type="entry name" value="ALDOSE SUGAR DEHYDROGENASE YLII"/>
    <property type="match status" value="1"/>
</dbReference>
<dbReference type="InterPro" id="IPR011041">
    <property type="entry name" value="Quinoprot_gluc/sorb_DH_b-prop"/>
</dbReference>
<accession>I3IKF3</accession>
<reference evidence="2 3" key="1">
    <citation type="journal article" date="2012" name="FEBS Lett.">
        <title>Anammox organism KSU-1 expresses a NirK-type copper-containing nitrite reductase instead of a NirS-type with cytochrome cd1.</title>
        <authorList>
            <person name="Hira D."/>
            <person name="Toh H."/>
            <person name="Migita C.T."/>
            <person name="Okubo H."/>
            <person name="Nishiyama T."/>
            <person name="Hattori M."/>
            <person name="Furukawa K."/>
            <person name="Fujii T."/>
        </authorList>
    </citation>
    <scope>NUCLEOTIDE SEQUENCE [LARGE SCALE GENOMIC DNA]</scope>
</reference>